<evidence type="ECO:0000256" key="1">
    <source>
        <dbReference type="SAM" id="MobiDB-lite"/>
    </source>
</evidence>
<dbReference type="KEGG" id="alti:ALE3EI_1590"/>
<dbReference type="Proteomes" id="UP000515514">
    <property type="component" value="Chromosome"/>
</dbReference>
<proteinExistence type="predicted"/>
<keyword evidence="3" id="KW-1185">Reference proteome</keyword>
<evidence type="ECO:0000313" key="2">
    <source>
        <dbReference type="EMBL" id="QNJ98147.1"/>
    </source>
</evidence>
<name>A0A7G8PUY1_9FLAO</name>
<dbReference type="AlphaFoldDB" id="A0A7G8PUY1"/>
<feature type="region of interest" description="Disordered" evidence="1">
    <location>
        <begin position="1"/>
        <end position="26"/>
    </location>
</feature>
<gene>
    <name evidence="2" type="ORF">ALE3EI_1590</name>
</gene>
<organism evidence="2 3">
    <name type="scientific">Constantimarinum furrinae</name>
    <dbReference type="NCBI Taxonomy" id="2562285"/>
    <lineage>
        <taxon>Bacteria</taxon>
        <taxon>Pseudomonadati</taxon>
        <taxon>Bacteroidota</taxon>
        <taxon>Flavobacteriia</taxon>
        <taxon>Flavobacteriales</taxon>
        <taxon>Flavobacteriaceae</taxon>
        <taxon>Altibacter/Constantimarinum group</taxon>
        <taxon>Constantimarinum</taxon>
    </lineage>
</organism>
<reference evidence="2 3" key="1">
    <citation type="submission" date="2020-04" db="EMBL/GenBank/DDBJ databases">
        <title>Genome sequence of Altibacter aquimarinus strain ALE3EI.</title>
        <authorList>
            <person name="Oh H.-M."/>
            <person name="Jang D."/>
        </authorList>
    </citation>
    <scope>NUCLEOTIDE SEQUENCE [LARGE SCALE GENOMIC DNA]</scope>
    <source>
        <strain evidence="2 3">ALE3EI</strain>
    </source>
</reference>
<protein>
    <submittedName>
        <fullName evidence="2">Uncharacterized protein</fullName>
    </submittedName>
</protein>
<dbReference type="EMBL" id="CP052909">
    <property type="protein sequence ID" value="QNJ98147.1"/>
    <property type="molecule type" value="Genomic_DNA"/>
</dbReference>
<evidence type="ECO:0000313" key="3">
    <source>
        <dbReference type="Proteomes" id="UP000515514"/>
    </source>
</evidence>
<accession>A0A7G8PUY1</accession>
<feature type="compositionally biased region" description="Basic residues" evidence="1">
    <location>
        <begin position="1"/>
        <end position="10"/>
    </location>
</feature>
<sequence>MLLNRTHRRAMLPPRPDGSGLAQPAHATSPAEKIARTVAHNLRKTVLILIIMFLGINTFSQEVKVDSTLRFDSTNIVIKDFDSTYRAYTSFDNQKSDSLIVTIGNHGLSGVLVKLNFNEYPKLELFLWSDTNEFSGKNTMKIAIDEYSLEINSTKFQRGDTIMGRIKGKSEIISNSFGNYQIEFQGQFRHIVGKILKKREADQNYIIIDN</sequence>